<evidence type="ECO:0000313" key="7">
    <source>
        <dbReference type="Proteomes" id="UP000243975"/>
    </source>
</evidence>
<dbReference type="STRING" id="59895.A0A118JVS8"/>
<gene>
    <name evidence="6" type="ORF">Ccrd_005021</name>
</gene>
<keyword evidence="5" id="KW-0931">ER-Golgi transport</keyword>
<evidence type="ECO:0000256" key="3">
    <source>
        <dbReference type="ARBA" id="ARBA00011775"/>
    </source>
</evidence>
<keyword evidence="5" id="KW-0653">Protein transport</keyword>
<dbReference type="InterPro" id="IPR039652">
    <property type="entry name" value="Coatomer_zeta"/>
</dbReference>
<comment type="caution">
    <text evidence="6">The sequence shown here is derived from an EMBL/GenBank/DDBJ whole genome shotgun (WGS) entry which is preliminary data.</text>
</comment>
<name>A0A118JVS8_CYNCS</name>
<comment type="similarity">
    <text evidence="2 5">Belongs to the adaptor complexes small subunit family.</text>
</comment>
<evidence type="ECO:0000313" key="6">
    <source>
        <dbReference type="EMBL" id="KVH92980.1"/>
    </source>
</evidence>
<dbReference type="GO" id="GO:0030126">
    <property type="term" value="C:COPI vesicle coat"/>
    <property type="evidence" value="ECO:0007669"/>
    <property type="project" value="UniProtKB-UniRule"/>
</dbReference>
<dbReference type="PANTHER" id="PTHR11043:SF28">
    <property type="entry name" value="COATOMER SUBUNIT ZETA-3"/>
    <property type="match status" value="1"/>
</dbReference>
<comment type="subunit">
    <text evidence="3 5">Oligomeric complex that consists of at least the alpha, beta, beta', gamma, delta, epsilon and zeta subunits.</text>
</comment>
<dbReference type="GO" id="GO:0000139">
    <property type="term" value="C:Golgi membrane"/>
    <property type="evidence" value="ECO:0007669"/>
    <property type="project" value="UniProtKB-SubCell"/>
</dbReference>
<keyword evidence="5" id="KW-0968">Cytoplasmic vesicle</keyword>
<evidence type="ECO:0000256" key="5">
    <source>
        <dbReference type="RuleBase" id="RU366053"/>
    </source>
</evidence>
<dbReference type="Gramene" id="KVH92980">
    <property type="protein sequence ID" value="KVH92980"/>
    <property type="gene ID" value="Ccrd_005021"/>
</dbReference>
<evidence type="ECO:0000256" key="1">
    <source>
        <dbReference type="ARBA" id="ARBA00004395"/>
    </source>
</evidence>
<dbReference type="GO" id="GO:0006886">
    <property type="term" value="P:intracellular protein transport"/>
    <property type="evidence" value="ECO:0007669"/>
    <property type="project" value="TreeGrafter"/>
</dbReference>
<sequence length="70" mass="7858">MNGRLNSAKPAFEKFVFTKTHKTNARTEVEIAMFENNVVVCRFVQDLHFFVAEGHDESELALATALVSSI</sequence>
<dbReference type="AlphaFoldDB" id="A0A118JVS8"/>
<keyword evidence="5" id="KW-0813">Transport</keyword>
<protein>
    <recommendedName>
        <fullName evidence="5">Coatomer subunit zeta</fullName>
    </recommendedName>
</protein>
<evidence type="ECO:0000256" key="2">
    <source>
        <dbReference type="ARBA" id="ARBA00006972"/>
    </source>
</evidence>
<reference evidence="6 7" key="1">
    <citation type="journal article" date="2016" name="Sci. Rep.">
        <title>The genome sequence of the outbreeding globe artichoke constructed de novo incorporating a phase-aware low-pass sequencing strategy of F1 progeny.</title>
        <authorList>
            <person name="Scaglione D."/>
            <person name="Reyes-Chin-Wo S."/>
            <person name="Acquadro A."/>
            <person name="Froenicke L."/>
            <person name="Portis E."/>
            <person name="Beitel C."/>
            <person name="Tirone M."/>
            <person name="Mauro R."/>
            <person name="Lo Monaco A."/>
            <person name="Mauromicale G."/>
            <person name="Faccioli P."/>
            <person name="Cattivelli L."/>
            <person name="Rieseberg L."/>
            <person name="Michelmore R."/>
            <person name="Lanteri S."/>
        </authorList>
    </citation>
    <scope>NUCLEOTIDE SEQUENCE [LARGE SCALE GENOMIC DNA]</scope>
    <source>
        <strain evidence="6">2C</strain>
    </source>
</reference>
<comment type="subcellular location">
    <subcellularLocation>
        <location evidence="5">Cytoplasm</location>
    </subcellularLocation>
    <subcellularLocation>
        <location evidence="1 5">Golgi apparatus membrane</location>
        <topology evidence="1 5">Peripheral membrane protein</topology>
        <orientation evidence="5">Cytoplasmic side</orientation>
    </subcellularLocation>
    <subcellularLocation>
        <location evidence="5">Cytoplasmic vesicle</location>
        <location evidence="5">COPI-coated vesicle membrane</location>
        <topology evidence="5">Peripheral membrane protein</topology>
        <orientation evidence="5">Cytoplasmic side</orientation>
    </subcellularLocation>
</comment>
<dbReference type="EMBL" id="LEKV01004800">
    <property type="protein sequence ID" value="KVH92980.1"/>
    <property type="molecule type" value="Genomic_DNA"/>
</dbReference>
<dbReference type="Gene3D" id="3.30.450.60">
    <property type="match status" value="1"/>
</dbReference>
<keyword evidence="7" id="KW-1185">Reference proteome</keyword>
<dbReference type="GO" id="GO:0006890">
    <property type="term" value="P:retrograde vesicle-mediated transport, Golgi to endoplasmic reticulum"/>
    <property type="evidence" value="ECO:0007669"/>
    <property type="project" value="UniProtKB-UniRule"/>
</dbReference>
<proteinExistence type="inferred from homology"/>
<dbReference type="Proteomes" id="UP000243975">
    <property type="component" value="Unassembled WGS sequence"/>
</dbReference>
<keyword evidence="4 5" id="KW-0472">Membrane</keyword>
<keyword evidence="5" id="KW-0963">Cytoplasm</keyword>
<dbReference type="GO" id="GO:0006891">
    <property type="term" value="P:intra-Golgi vesicle-mediated transport"/>
    <property type="evidence" value="ECO:0007669"/>
    <property type="project" value="TreeGrafter"/>
</dbReference>
<comment type="function">
    <text evidence="5">The zeta subunit may be involved in regulating the coat assembly and, hence, the rate of biosynthetic protein transport due to its association-dissociation properties with the coatomer complex.</text>
</comment>
<accession>A0A118JVS8</accession>
<organism evidence="6 7">
    <name type="scientific">Cynara cardunculus var. scolymus</name>
    <name type="common">Globe artichoke</name>
    <name type="synonym">Cynara scolymus</name>
    <dbReference type="NCBI Taxonomy" id="59895"/>
    <lineage>
        <taxon>Eukaryota</taxon>
        <taxon>Viridiplantae</taxon>
        <taxon>Streptophyta</taxon>
        <taxon>Embryophyta</taxon>
        <taxon>Tracheophyta</taxon>
        <taxon>Spermatophyta</taxon>
        <taxon>Magnoliopsida</taxon>
        <taxon>eudicotyledons</taxon>
        <taxon>Gunneridae</taxon>
        <taxon>Pentapetalae</taxon>
        <taxon>asterids</taxon>
        <taxon>campanulids</taxon>
        <taxon>Asterales</taxon>
        <taxon>Asteraceae</taxon>
        <taxon>Carduoideae</taxon>
        <taxon>Cardueae</taxon>
        <taxon>Carduinae</taxon>
        <taxon>Cynara</taxon>
    </lineage>
</organism>
<evidence type="ECO:0000256" key="4">
    <source>
        <dbReference type="ARBA" id="ARBA00023136"/>
    </source>
</evidence>
<keyword evidence="5" id="KW-0333">Golgi apparatus</keyword>
<dbReference type="PANTHER" id="PTHR11043">
    <property type="entry name" value="ZETA-COAT PROTEIN"/>
    <property type="match status" value="1"/>
</dbReference>